<comment type="subcellular location">
    <subcellularLocation>
        <location evidence="1">Cell membrane</location>
        <topology evidence="1">Lipid-anchor</topology>
        <topology evidence="1">GPI-anchor</topology>
    </subcellularLocation>
</comment>
<dbReference type="FunFam" id="3.40.720.10:FF:000008">
    <property type="entry name" value="Alkaline phosphatase"/>
    <property type="match status" value="1"/>
</dbReference>
<dbReference type="AlphaFoldDB" id="W1RU22"/>
<dbReference type="RefSeq" id="WP_024023841.1">
    <property type="nucleotide sequence ID" value="NZ_AYOZ01000012.1"/>
</dbReference>
<dbReference type="PRINTS" id="PR00113">
    <property type="entry name" value="ALKPHPHTASE"/>
</dbReference>
<keyword evidence="8 13" id="KW-0460">Magnesium</keyword>
<evidence type="ECO:0000256" key="12">
    <source>
        <dbReference type="PIRSR" id="PIRSR601952-1"/>
    </source>
</evidence>
<keyword evidence="5 13" id="KW-0479">Metal-binding</keyword>
<dbReference type="GO" id="GO:0004035">
    <property type="term" value="F:alkaline phosphatase activity"/>
    <property type="evidence" value="ECO:0007669"/>
    <property type="project" value="TreeGrafter"/>
</dbReference>
<name>W1RU22_9GAMM</name>
<proteinExistence type="inferred from homology"/>
<keyword evidence="9" id="KW-0472">Membrane</keyword>
<feature type="binding site" evidence="13">
    <location>
        <position position="374"/>
    </location>
    <ligand>
        <name>Zn(2+)</name>
        <dbReference type="ChEBI" id="CHEBI:29105"/>
        <label>2</label>
    </ligand>
</feature>
<feature type="binding site" evidence="13">
    <location>
        <position position="375"/>
    </location>
    <ligand>
        <name>Zn(2+)</name>
        <dbReference type="ChEBI" id="CHEBI:29105"/>
        <label>2</label>
    </ligand>
</feature>
<feature type="binding site" evidence="13">
    <location>
        <position position="328"/>
    </location>
    <ligand>
        <name>Mg(2+)</name>
        <dbReference type="ChEBI" id="CHEBI:18420"/>
    </ligand>
</feature>
<dbReference type="EMBL" id="AYOZ01000012">
    <property type="protein sequence ID" value="ETI60736.1"/>
    <property type="molecule type" value="Genomic_DNA"/>
</dbReference>
<sequence>MNVNLVAKSVVTAIAASVMGGAMAADVVQKNDQWFKDGQATLQQKLNTPRINGMAKNVILFVGDGNGVTSNTAIRIYKGQKEGGTGEEYVLSYEQFPNLALAKTYNTNAQTPDSAGTASAFLTGVKTKAGVLSISENVDRGDCQAALKNEVTTILELAEQAGKSSGVITTARITHATPAAAYAHSADRNYEDDSALSDDQKAAGCKDIASQAITSNVDVLFGGGRRHFIPKTMKDGEGKSGKRTDGRDLTKEWVGQYKNASYIWNQAGFDALNTEKTGPVLGLFNSSHMEYEADRAKDKGGEPSLAEMTGKAIDILDNNKKGYFLLVESGRIDHAHHEGNAARALEDGSAFADAVQAAMDKTYQEDTLIVVTADHSHTLTMQGYAKRGNPILGLSVGVDGKGHPSDKPNLADDGKPYTTLSYINGPGAVKGERENLANVDVTDLDYIQQALLPMSSESHAGEDVAIYARGPKAWLMEGAVEQNYIFHVMGYAAGLVK</sequence>
<comment type="cofactor">
    <cofactor evidence="13">
        <name>Zn(2+)</name>
        <dbReference type="ChEBI" id="CHEBI:29105"/>
    </cofactor>
    <text evidence="13">Binds 2 Zn(2+) ions.</text>
</comment>
<feature type="binding site" evidence="13">
    <location>
        <position position="175"/>
    </location>
    <ligand>
        <name>Mg(2+)</name>
        <dbReference type="ChEBI" id="CHEBI:18420"/>
    </ligand>
</feature>
<dbReference type="GO" id="GO:0046872">
    <property type="term" value="F:metal ion binding"/>
    <property type="evidence" value="ECO:0007669"/>
    <property type="project" value="UniProtKB-KW"/>
</dbReference>
<dbReference type="SMART" id="SM00098">
    <property type="entry name" value="alkPPc"/>
    <property type="match status" value="1"/>
</dbReference>
<feature type="binding site" evidence="13">
    <location>
        <position position="177"/>
    </location>
    <ligand>
        <name>Mg(2+)</name>
        <dbReference type="ChEBI" id="CHEBI:18420"/>
    </ligand>
</feature>
<evidence type="ECO:0000256" key="10">
    <source>
        <dbReference type="ARBA" id="ARBA00023180"/>
    </source>
</evidence>
<evidence type="ECO:0000256" key="11">
    <source>
        <dbReference type="ARBA" id="ARBA00023288"/>
    </source>
</evidence>
<feature type="binding site" evidence="13">
    <location>
        <position position="337"/>
    </location>
    <ligand>
        <name>Zn(2+)</name>
        <dbReference type="ChEBI" id="CHEBI:29105"/>
        <label>2</label>
    </ligand>
</feature>
<dbReference type="STRING" id="1208321.D104_08515"/>
<comment type="similarity">
    <text evidence="14">Belongs to the alkaline phosphatase family.</text>
</comment>
<feature type="chain" id="PRO_5004809591" evidence="15">
    <location>
        <begin position="25"/>
        <end position="497"/>
    </location>
</feature>
<evidence type="ECO:0000256" key="13">
    <source>
        <dbReference type="PIRSR" id="PIRSR601952-2"/>
    </source>
</evidence>
<feature type="active site" description="Phosphoserine intermediate" evidence="12">
    <location>
        <position position="114"/>
    </location>
</feature>
<dbReference type="Pfam" id="PF00245">
    <property type="entry name" value="Alk_phosphatase"/>
    <property type="match status" value="1"/>
</dbReference>
<evidence type="ECO:0000256" key="4">
    <source>
        <dbReference type="ARBA" id="ARBA00022622"/>
    </source>
</evidence>
<evidence type="ECO:0000256" key="8">
    <source>
        <dbReference type="ARBA" id="ARBA00022842"/>
    </source>
</evidence>
<evidence type="ECO:0000256" key="15">
    <source>
        <dbReference type="SAM" id="SignalP"/>
    </source>
</evidence>
<organism evidence="16 17">
    <name type="scientific">Marinomonas profundimaris</name>
    <dbReference type="NCBI Taxonomy" id="1208321"/>
    <lineage>
        <taxon>Bacteria</taxon>
        <taxon>Pseudomonadati</taxon>
        <taxon>Pseudomonadota</taxon>
        <taxon>Gammaproteobacteria</taxon>
        <taxon>Oceanospirillales</taxon>
        <taxon>Oceanospirillaceae</taxon>
        <taxon>Marinomonas</taxon>
    </lineage>
</organism>
<dbReference type="eggNOG" id="COG1785">
    <property type="taxonomic scope" value="Bacteria"/>
</dbReference>
<gene>
    <name evidence="16" type="ORF">D104_08515</name>
</gene>
<dbReference type="OrthoDB" id="9794455at2"/>
<feature type="signal peptide" evidence="15">
    <location>
        <begin position="1"/>
        <end position="24"/>
    </location>
</feature>
<keyword evidence="15" id="KW-0732">Signal</keyword>
<evidence type="ECO:0000256" key="1">
    <source>
        <dbReference type="ARBA" id="ARBA00004609"/>
    </source>
</evidence>
<keyword evidence="3" id="KW-0597">Phosphoprotein</keyword>
<dbReference type="PANTHER" id="PTHR11596:SF5">
    <property type="entry name" value="ALKALINE PHOSPHATASE"/>
    <property type="match status" value="1"/>
</dbReference>
<reference evidence="16 17" key="1">
    <citation type="journal article" date="2014" name="Genome Announc.">
        <title>Draft Genome Sequence of Marinomonas sp. Strain D104, a Polycyclic Aromatic Hydrocarbon-Degrading Bacterium from the Deep-Sea Sediment of the Arctic Ocean.</title>
        <authorList>
            <person name="Dong C."/>
            <person name="Bai X."/>
            <person name="Lai Q."/>
            <person name="Xie Y."/>
            <person name="Chen X."/>
            <person name="Shao Z."/>
        </authorList>
    </citation>
    <scope>NUCLEOTIDE SEQUENCE [LARGE SCALE GENOMIC DNA]</scope>
    <source>
        <strain evidence="16 17">D104</strain>
    </source>
</reference>
<dbReference type="PATRIC" id="fig|1208321.3.peg.1686"/>
<evidence type="ECO:0000256" key="7">
    <source>
        <dbReference type="ARBA" id="ARBA00022833"/>
    </source>
</evidence>
<keyword evidence="7 13" id="KW-0862">Zinc</keyword>
<evidence type="ECO:0000256" key="9">
    <source>
        <dbReference type="ARBA" id="ARBA00023136"/>
    </source>
</evidence>
<evidence type="ECO:0000313" key="16">
    <source>
        <dbReference type="EMBL" id="ETI60736.1"/>
    </source>
</evidence>
<protein>
    <submittedName>
        <fullName evidence="16">Alkaline phosphatase</fullName>
    </submittedName>
</protein>
<dbReference type="Gene3D" id="3.40.720.10">
    <property type="entry name" value="Alkaline Phosphatase, subunit A"/>
    <property type="match status" value="1"/>
</dbReference>
<feature type="binding site" evidence="13">
    <location>
        <position position="64"/>
    </location>
    <ligand>
        <name>Zn(2+)</name>
        <dbReference type="ChEBI" id="CHEBI:29105"/>
        <label>2</label>
    </ligand>
</feature>
<comment type="cofactor">
    <cofactor evidence="13">
        <name>Mg(2+)</name>
        <dbReference type="ChEBI" id="CHEBI:18420"/>
    </cofactor>
    <text evidence="13">Binds 1 Mg(2+) ion.</text>
</comment>
<evidence type="ECO:0000313" key="17">
    <source>
        <dbReference type="Proteomes" id="UP000018857"/>
    </source>
</evidence>
<evidence type="ECO:0000256" key="5">
    <source>
        <dbReference type="ARBA" id="ARBA00022723"/>
    </source>
</evidence>
<comment type="caution">
    <text evidence="16">The sequence shown here is derived from an EMBL/GenBank/DDBJ whole genome shotgun (WGS) entry which is preliminary data.</text>
</comment>
<dbReference type="GO" id="GO:0005886">
    <property type="term" value="C:plasma membrane"/>
    <property type="evidence" value="ECO:0007669"/>
    <property type="project" value="UniProtKB-SubCell"/>
</dbReference>
<keyword evidence="6" id="KW-0378">Hydrolase</keyword>
<keyword evidence="10" id="KW-0325">Glycoprotein</keyword>
<keyword evidence="2" id="KW-1003">Cell membrane</keyword>
<accession>W1RU22</accession>
<dbReference type="InterPro" id="IPR001952">
    <property type="entry name" value="Alkaline_phosphatase"/>
</dbReference>
<keyword evidence="4" id="KW-0336">GPI-anchor</keyword>
<feature type="binding site" evidence="13">
    <location>
        <position position="64"/>
    </location>
    <ligand>
        <name>Mg(2+)</name>
        <dbReference type="ChEBI" id="CHEBI:18420"/>
    </ligand>
</feature>
<dbReference type="CDD" id="cd16012">
    <property type="entry name" value="ALP"/>
    <property type="match status" value="1"/>
</dbReference>
<keyword evidence="17" id="KW-1185">Reference proteome</keyword>
<feature type="binding site" evidence="13">
    <location>
        <position position="333"/>
    </location>
    <ligand>
        <name>Zn(2+)</name>
        <dbReference type="ChEBI" id="CHEBI:29105"/>
        <label>2</label>
    </ligand>
</feature>
<dbReference type="GO" id="GO:0098552">
    <property type="term" value="C:side of membrane"/>
    <property type="evidence" value="ECO:0007669"/>
    <property type="project" value="UniProtKB-KW"/>
</dbReference>
<evidence type="ECO:0000256" key="14">
    <source>
        <dbReference type="RuleBase" id="RU003946"/>
    </source>
</evidence>
<evidence type="ECO:0000256" key="3">
    <source>
        <dbReference type="ARBA" id="ARBA00022553"/>
    </source>
</evidence>
<dbReference type="PANTHER" id="PTHR11596">
    <property type="entry name" value="ALKALINE PHOSPHATASE"/>
    <property type="match status" value="1"/>
</dbReference>
<evidence type="ECO:0000256" key="2">
    <source>
        <dbReference type="ARBA" id="ARBA00022475"/>
    </source>
</evidence>
<feature type="binding site" evidence="13">
    <location>
        <position position="459"/>
    </location>
    <ligand>
        <name>Zn(2+)</name>
        <dbReference type="ChEBI" id="CHEBI:29105"/>
        <label>2</label>
    </ligand>
</feature>
<evidence type="ECO:0000256" key="6">
    <source>
        <dbReference type="ARBA" id="ARBA00022801"/>
    </source>
</evidence>
<dbReference type="SUPFAM" id="SSF53649">
    <property type="entry name" value="Alkaline phosphatase-like"/>
    <property type="match status" value="1"/>
</dbReference>
<keyword evidence="11" id="KW-0449">Lipoprotein</keyword>
<dbReference type="Proteomes" id="UP000018857">
    <property type="component" value="Unassembled WGS sequence"/>
</dbReference>
<dbReference type="InterPro" id="IPR017850">
    <property type="entry name" value="Alkaline_phosphatase_core_sf"/>
</dbReference>